<dbReference type="AlphaFoldDB" id="A0A2P2PIW4"/>
<proteinExistence type="predicted"/>
<reference evidence="1" key="1">
    <citation type="submission" date="2018-02" db="EMBL/GenBank/DDBJ databases">
        <title>Rhizophora mucronata_Transcriptome.</title>
        <authorList>
            <person name="Meera S.P."/>
            <person name="Sreeshan A."/>
            <person name="Augustine A."/>
        </authorList>
    </citation>
    <scope>NUCLEOTIDE SEQUENCE</scope>
    <source>
        <tissue evidence="1">Leaf</tissue>
    </source>
</reference>
<evidence type="ECO:0000313" key="1">
    <source>
        <dbReference type="EMBL" id="MBX54622.1"/>
    </source>
</evidence>
<organism evidence="1">
    <name type="scientific">Rhizophora mucronata</name>
    <name type="common">Asiatic mangrove</name>
    <dbReference type="NCBI Taxonomy" id="61149"/>
    <lineage>
        <taxon>Eukaryota</taxon>
        <taxon>Viridiplantae</taxon>
        <taxon>Streptophyta</taxon>
        <taxon>Embryophyta</taxon>
        <taxon>Tracheophyta</taxon>
        <taxon>Spermatophyta</taxon>
        <taxon>Magnoliopsida</taxon>
        <taxon>eudicotyledons</taxon>
        <taxon>Gunneridae</taxon>
        <taxon>Pentapetalae</taxon>
        <taxon>rosids</taxon>
        <taxon>fabids</taxon>
        <taxon>Malpighiales</taxon>
        <taxon>Rhizophoraceae</taxon>
        <taxon>Rhizophora</taxon>
    </lineage>
</organism>
<sequence length="54" mass="6210">MLCEGLKFSLNLLRRATCGALLVVAPFLFCFCLSKYMQTFPFPSICMLFFILLH</sequence>
<dbReference type="EMBL" id="GGEC01074138">
    <property type="protein sequence ID" value="MBX54622.1"/>
    <property type="molecule type" value="Transcribed_RNA"/>
</dbReference>
<accession>A0A2P2PIW4</accession>
<protein>
    <submittedName>
        <fullName evidence="1">Uncharacterized protein</fullName>
    </submittedName>
</protein>
<name>A0A2P2PIW4_RHIMU</name>